<accession>A0A1S1R5Z7</accession>
<dbReference type="AlphaFoldDB" id="A0A1S1R5Z7"/>
<comment type="similarity">
    <text evidence="1">Belongs to the ROK (NagC/XylR) family.</text>
</comment>
<sequence length="339" mass="34496">MTAPRVTGRLGIDVGGTKVALRLETTNQGTTSLEATSHEATSHEAGGRSREAVFRWSVGAPAETDLRDLGAGVRALCDGWDGQVTAIGVAMPATVDSDGRVTTWPSRPSWAGLQLGQALRDLVPGAQVALADDGDLAALAEAHHAGAANLVYLGVGTGIGGGIVLDGRLCPGPARGSCEIGHLVIALDGPLCRCGRRGCLQALASGPATLHRATRLRAHPAGAADAEVTYPQLQAGWEGGESWAQEAVEATAQALAGAITGLTELVRPDLAVIGGGFADGLAGFVDAVAARTEAMARPGHPAVPVRAARGGLSSLTGAVLLARDLERPDRPDRPDEPGR</sequence>
<dbReference type="InterPro" id="IPR000600">
    <property type="entry name" value="ROK"/>
</dbReference>
<feature type="compositionally biased region" description="Polar residues" evidence="2">
    <location>
        <begin position="26"/>
        <end position="35"/>
    </location>
</feature>
<reference evidence="4" key="1">
    <citation type="submission" date="2016-07" db="EMBL/GenBank/DDBJ databases">
        <title>Sequence Frankia sp. strain CcI1.17.</title>
        <authorList>
            <person name="Ghodhbane-Gtari F."/>
            <person name="Swanson E."/>
            <person name="Gueddou A."/>
            <person name="Morris K."/>
            <person name="Hezbri K."/>
            <person name="Ktari A."/>
            <person name="Nouioui I."/>
            <person name="Abebe-Akele F."/>
            <person name="Simpson S."/>
            <person name="Thomas K."/>
            <person name="Gtari M."/>
            <person name="Tisa L.S."/>
            <person name="Hurst S."/>
        </authorList>
    </citation>
    <scope>NUCLEOTIDE SEQUENCE [LARGE SCALE GENOMIC DNA]</scope>
    <source>
        <strain evidence="4">Cc1.17</strain>
    </source>
</reference>
<evidence type="ECO:0000313" key="3">
    <source>
        <dbReference type="EMBL" id="OHV41159.1"/>
    </source>
</evidence>
<keyword evidence="3" id="KW-0418">Kinase</keyword>
<evidence type="ECO:0000256" key="2">
    <source>
        <dbReference type="SAM" id="MobiDB-lite"/>
    </source>
</evidence>
<gene>
    <name evidence="3" type="ORF">CC117_13245</name>
</gene>
<evidence type="ECO:0000256" key="1">
    <source>
        <dbReference type="ARBA" id="ARBA00006479"/>
    </source>
</evidence>
<dbReference type="Pfam" id="PF00480">
    <property type="entry name" value="ROK"/>
    <property type="match status" value="1"/>
</dbReference>
<organism evidence="3 4">
    <name type="scientific">Parafrankia colletiae</name>
    <dbReference type="NCBI Taxonomy" id="573497"/>
    <lineage>
        <taxon>Bacteria</taxon>
        <taxon>Bacillati</taxon>
        <taxon>Actinomycetota</taxon>
        <taxon>Actinomycetes</taxon>
        <taxon>Frankiales</taxon>
        <taxon>Frankiaceae</taxon>
        <taxon>Parafrankia</taxon>
    </lineage>
</organism>
<feature type="compositionally biased region" description="Basic and acidic residues" evidence="2">
    <location>
        <begin position="36"/>
        <end position="48"/>
    </location>
</feature>
<dbReference type="GO" id="GO:0016301">
    <property type="term" value="F:kinase activity"/>
    <property type="evidence" value="ECO:0007669"/>
    <property type="project" value="UniProtKB-KW"/>
</dbReference>
<dbReference type="Gene3D" id="3.30.420.40">
    <property type="match status" value="2"/>
</dbReference>
<feature type="region of interest" description="Disordered" evidence="2">
    <location>
        <begin position="26"/>
        <end position="48"/>
    </location>
</feature>
<comment type="caution">
    <text evidence="3">The sequence shown here is derived from an EMBL/GenBank/DDBJ whole genome shotgun (WGS) entry which is preliminary data.</text>
</comment>
<dbReference type="EMBL" id="MBLM01000058">
    <property type="protein sequence ID" value="OHV41159.1"/>
    <property type="molecule type" value="Genomic_DNA"/>
</dbReference>
<dbReference type="PANTHER" id="PTHR18964:SF149">
    <property type="entry name" value="BIFUNCTIONAL UDP-N-ACETYLGLUCOSAMINE 2-EPIMERASE_N-ACETYLMANNOSAMINE KINASE"/>
    <property type="match status" value="1"/>
</dbReference>
<keyword evidence="3" id="KW-0808">Transferase</keyword>
<dbReference type="Proteomes" id="UP000179627">
    <property type="component" value="Unassembled WGS sequence"/>
</dbReference>
<dbReference type="InterPro" id="IPR043129">
    <property type="entry name" value="ATPase_NBD"/>
</dbReference>
<dbReference type="RefSeq" id="WP_071083218.1">
    <property type="nucleotide sequence ID" value="NZ_MBLM01000058.1"/>
</dbReference>
<dbReference type="PANTHER" id="PTHR18964">
    <property type="entry name" value="ROK (REPRESSOR, ORF, KINASE) FAMILY"/>
    <property type="match status" value="1"/>
</dbReference>
<protein>
    <submittedName>
        <fullName evidence="3">Kanamycin kinase</fullName>
    </submittedName>
</protein>
<name>A0A1S1R5Z7_9ACTN</name>
<proteinExistence type="inferred from homology"/>
<evidence type="ECO:0000313" key="4">
    <source>
        <dbReference type="Proteomes" id="UP000179627"/>
    </source>
</evidence>
<keyword evidence="4" id="KW-1185">Reference proteome</keyword>
<dbReference type="OrthoDB" id="9795247at2"/>
<dbReference type="SUPFAM" id="SSF53067">
    <property type="entry name" value="Actin-like ATPase domain"/>
    <property type="match status" value="1"/>
</dbReference>